<protein>
    <recommendedName>
        <fullName evidence="6">rRNA biogenesis protein RRP36</fullName>
    </recommendedName>
</protein>
<evidence type="ECO:0000313" key="8">
    <source>
        <dbReference type="Proteomes" id="UP000095287"/>
    </source>
</evidence>
<evidence type="ECO:0000256" key="1">
    <source>
        <dbReference type="ARBA" id="ARBA00004604"/>
    </source>
</evidence>
<dbReference type="Pfam" id="PF06102">
    <property type="entry name" value="RRP36"/>
    <property type="match status" value="1"/>
</dbReference>
<evidence type="ECO:0000256" key="2">
    <source>
        <dbReference type="ARBA" id="ARBA00009418"/>
    </source>
</evidence>
<keyword evidence="3 6" id="KW-0690">Ribosome biogenesis</keyword>
<dbReference type="PANTHER" id="PTHR21738:SF0">
    <property type="entry name" value="RIBOSOMAL RNA PROCESSING PROTEIN 36 HOMOLOG"/>
    <property type="match status" value="1"/>
</dbReference>
<feature type="region of interest" description="Disordered" evidence="7">
    <location>
        <begin position="215"/>
        <end position="237"/>
    </location>
</feature>
<dbReference type="InterPro" id="IPR009292">
    <property type="entry name" value="RRP36"/>
</dbReference>
<feature type="region of interest" description="Disordered" evidence="7">
    <location>
        <begin position="31"/>
        <end position="74"/>
    </location>
</feature>
<comment type="function">
    <text evidence="6">Component of the 90S pre-ribosome involved in the maturation of rRNAs. Required for early cleavages of the pre-RNAs in the 40S ribosomal subunit maturation pathway.</text>
</comment>
<keyword evidence="8" id="KW-1185">Reference proteome</keyword>
<comment type="subunit">
    <text evidence="6">Associates with 90S and pre-40S pre-ribosomal particles.</text>
</comment>
<evidence type="ECO:0000256" key="3">
    <source>
        <dbReference type="ARBA" id="ARBA00022517"/>
    </source>
</evidence>
<proteinExistence type="inferred from homology"/>
<keyword evidence="6" id="KW-0687">Ribonucleoprotein</keyword>
<dbReference type="GO" id="GO:0030686">
    <property type="term" value="C:90S preribosome"/>
    <property type="evidence" value="ECO:0007669"/>
    <property type="project" value="TreeGrafter"/>
</dbReference>
<name>A0A1I7ZAJ5_9BILA</name>
<reference evidence="9" key="1">
    <citation type="submission" date="2016-11" db="UniProtKB">
        <authorList>
            <consortium name="WormBaseParasite"/>
        </authorList>
    </citation>
    <scope>IDENTIFICATION</scope>
</reference>
<dbReference type="WBParaSite" id="L893_g24497.t1">
    <property type="protein sequence ID" value="L893_g24497.t1"/>
    <property type="gene ID" value="L893_g24497"/>
</dbReference>
<evidence type="ECO:0000256" key="4">
    <source>
        <dbReference type="ARBA" id="ARBA00022552"/>
    </source>
</evidence>
<feature type="compositionally biased region" description="Basic and acidic residues" evidence="7">
    <location>
        <begin position="58"/>
        <end position="74"/>
    </location>
</feature>
<dbReference type="AlphaFoldDB" id="A0A1I7ZAJ5"/>
<accession>A0A1I7ZAJ5</accession>
<comment type="subcellular location">
    <subcellularLocation>
        <location evidence="1 6">Nucleus</location>
        <location evidence="1 6">Nucleolus</location>
    </subcellularLocation>
</comment>
<feature type="compositionally biased region" description="Basic and acidic residues" evidence="7">
    <location>
        <begin position="36"/>
        <end position="50"/>
    </location>
</feature>
<sequence length="237" mass="28472">MDTEQEEFRKRVAALPLKKVKELQQKLGLKLFQKMMHGDPKAEERERKREEEDEEETPENKFKRENRMRPREVSCKKPVSVYRNVYGENTRVGRKKGFDPRFDARCGEFDAEEHEKDFGFLDGIRKNEKEILKKEYNQVRKEDPEKAARLKKAILAMENREKSRKEVAMKREVIEEIRETNIERMNQGIKPIYVSNGEVKRRQLEKKFQSLKKGGKLKKYMERKAKKVDRKDRRPEV</sequence>
<evidence type="ECO:0000313" key="9">
    <source>
        <dbReference type="WBParaSite" id="L893_g24497.t1"/>
    </source>
</evidence>
<dbReference type="GO" id="GO:0000462">
    <property type="term" value="P:maturation of SSU-rRNA from tricistronic rRNA transcript (SSU-rRNA, 5.8S rRNA, LSU-rRNA)"/>
    <property type="evidence" value="ECO:0007669"/>
    <property type="project" value="TreeGrafter"/>
</dbReference>
<evidence type="ECO:0000256" key="6">
    <source>
        <dbReference type="RuleBase" id="RU368027"/>
    </source>
</evidence>
<dbReference type="PANTHER" id="PTHR21738">
    <property type="entry name" value="RIBOSOMAL RNA PROCESSING PROTEIN 36 HOMOLOG"/>
    <property type="match status" value="1"/>
</dbReference>
<organism evidence="8 9">
    <name type="scientific">Steinernema glaseri</name>
    <dbReference type="NCBI Taxonomy" id="37863"/>
    <lineage>
        <taxon>Eukaryota</taxon>
        <taxon>Metazoa</taxon>
        <taxon>Ecdysozoa</taxon>
        <taxon>Nematoda</taxon>
        <taxon>Chromadorea</taxon>
        <taxon>Rhabditida</taxon>
        <taxon>Tylenchina</taxon>
        <taxon>Panagrolaimomorpha</taxon>
        <taxon>Strongyloidoidea</taxon>
        <taxon>Steinernematidae</taxon>
        <taxon>Steinernema</taxon>
    </lineage>
</organism>
<evidence type="ECO:0000256" key="7">
    <source>
        <dbReference type="SAM" id="MobiDB-lite"/>
    </source>
</evidence>
<keyword evidence="4 6" id="KW-0698">rRNA processing</keyword>
<keyword evidence="5 6" id="KW-0539">Nucleus</keyword>
<evidence type="ECO:0000256" key="5">
    <source>
        <dbReference type="ARBA" id="ARBA00023242"/>
    </source>
</evidence>
<dbReference type="Proteomes" id="UP000095287">
    <property type="component" value="Unplaced"/>
</dbReference>
<feature type="compositionally biased region" description="Basic and acidic residues" evidence="7">
    <location>
        <begin position="219"/>
        <end position="237"/>
    </location>
</feature>
<dbReference type="GO" id="GO:0005730">
    <property type="term" value="C:nucleolus"/>
    <property type="evidence" value="ECO:0007669"/>
    <property type="project" value="UniProtKB-SubCell"/>
</dbReference>
<comment type="similarity">
    <text evidence="2 6">Belongs to the RRP36 family.</text>
</comment>